<dbReference type="Gene3D" id="1.25.40.10">
    <property type="entry name" value="Tetratricopeptide repeat domain"/>
    <property type="match status" value="1"/>
</dbReference>
<keyword evidence="3" id="KW-0539">Nucleus</keyword>
<sequence>MKSVPKFASFRPKAPPAPPLSTSTETPGLPHGHAGRASQARSSARKGSHGDGDDARREGRPGELDERGYTGEHRRRKLRNDDADHSRLSRHTHPDRDTNKDERRRRRRYREEDAASKNGRSSSARPSDLAVALAPEPLAVPWDEDVELFTVDRKGDVANLTYGGLHRYSIPPYRRIGYGSVLGLPADHRIDRTLTTEKAIVITDGRPKGRSERYLLGKPGRQEERALRLVKPSQQEDEPLHQAQFVPLQSSRKRKRGSEGPGSPGNEVDYRSIEGKAKPDRRPHPDSDFEYASDSSGAGQGSQRDGELQARLRNSELSRRAKTEGTVEAWLDLIEHQEAMIRIGQGVADLSNSQQRALADIKISMYEEALREIGASQPHRVRLLLGLMEESCKVQEPRKLAAQWKAILKQSTLESAELWMKYLDFVQTNFVEFKYDTCRRAFEDCLASLAESYDVLHKSTAASLYVLLRLSTMMREAGYHERATALWQALLEYHLFRPKELFHAKREERLAAFEEFWESEVPRIGEPAWQGWSTFYEKGGDPLEPVVILLDTYVDSDDCFGDFVGKEEACILALQTPGRIGDEAGEDDPYHTILFSDLKDYLAWSPATLSPLMLIQAFLKFSNFPPLPDRGQSTVQSWWLDRFLRNDRLEAHAEHAPMPYFQSTTDSLFSNPMTTDMSPGWLQQVLKGLAYTVEDDVVAEYYLAFECHHFRSGAAKAARALLKKRPNSLRLYNSYALIEARAGNTSVADRVFSTAISMSKTLQENARRDVVLLWHTWVWEALRSGDVSAATQRMFSIAGASPTASATDSVHEAGVVPTSPATLLKIKTTLSEGCDGYLPNPHRYHLGVLYADLLALLSYLTHSNQNHTDLRAALNAYHMTLASLANHPSASAAAEILHQYRTNLLLSHISHSKAYQPSTIRTALANSICLFPHNTHLLSAFRETESRFRLDDRVRAALSPTLASKNSTVVGWAFAISNEMRRPVHLGSTVHSVRRLFERAVASRAGRNSAALWGWWVRWEVETAGDLGRAKETWLRGLREVPWCKWFVMLAFKLLRSVMGFEELRRVYDVLAEKELRVHVDLEECFEKKAKLART</sequence>
<gene>
    <name evidence="5" type="ORF">W97_01596</name>
</gene>
<evidence type="ECO:0000313" key="5">
    <source>
        <dbReference type="EMBL" id="EON62374.1"/>
    </source>
</evidence>
<evidence type="ECO:0000256" key="2">
    <source>
        <dbReference type="ARBA" id="ARBA00009265"/>
    </source>
</evidence>
<dbReference type="GO" id="GO:0031048">
    <property type="term" value="P:regulatory ncRNA-mediated heterochromatin formation"/>
    <property type="evidence" value="ECO:0007669"/>
    <property type="project" value="TreeGrafter"/>
</dbReference>
<feature type="compositionally biased region" description="Basic and acidic residues" evidence="4">
    <location>
        <begin position="268"/>
        <end position="287"/>
    </location>
</feature>
<comment type="subcellular location">
    <subcellularLocation>
        <location evidence="1">Nucleus</location>
    </subcellularLocation>
</comment>
<evidence type="ECO:0000256" key="4">
    <source>
        <dbReference type="SAM" id="MobiDB-lite"/>
    </source>
</evidence>
<reference evidence="6" key="1">
    <citation type="submission" date="2012-06" db="EMBL/GenBank/DDBJ databases">
        <title>The genome sequence of Coniosporium apollinis CBS 100218.</title>
        <authorList>
            <consortium name="The Broad Institute Genome Sequencing Platform"/>
            <person name="Cuomo C."/>
            <person name="Gorbushina A."/>
            <person name="Noack S."/>
            <person name="Walker B."/>
            <person name="Young S.K."/>
            <person name="Zeng Q."/>
            <person name="Gargeya S."/>
            <person name="Fitzgerald M."/>
            <person name="Haas B."/>
            <person name="Abouelleil A."/>
            <person name="Alvarado L."/>
            <person name="Arachchi H.M."/>
            <person name="Berlin A.M."/>
            <person name="Chapman S.B."/>
            <person name="Goldberg J."/>
            <person name="Griggs A."/>
            <person name="Gujja S."/>
            <person name="Hansen M."/>
            <person name="Howarth C."/>
            <person name="Imamovic A."/>
            <person name="Larimer J."/>
            <person name="McCowan C."/>
            <person name="Montmayeur A."/>
            <person name="Murphy C."/>
            <person name="Neiman D."/>
            <person name="Pearson M."/>
            <person name="Priest M."/>
            <person name="Roberts A."/>
            <person name="Saif S."/>
            <person name="Shea T."/>
            <person name="Sisk P."/>
            <person name="Sykes S."/>
            <person name="Wortman J."/>
            <person name="Nusbaum C."/>
            <person name="Birren B."/>
        </authorList>
    </citation>
    <scope>NUCLEOTIDE SEQUENCE [LARGE SCALE GENOMIC DNA]</scope>
    <source>
        <strain evidence="6">CBS 100218</strain>
    </source>
</reference>
<dbReference type="PANTHER" id="PTHR13471">
    <property type="entry name" value="TETRATRICOPEPTIDE-LIKE HELICAL"/>
    <property type="match status" value="1"/>
</dbReference>
<dbReference type="OMA" id="MRDKELH"/>
<dbReference type="InterPro" id="IPR013633">
    <property type="entry name" value="NRDE-2"/>
</dbReference>
<dbReference type="PANTHER" id="PTHR13471:SF0">
    <property type="entry name" value="NUCLEAR EXOSOME REGULATOR NRDE2"/>
    <property type="match status" value="1"/>
</dbReference>
<dbReference type="RefSeq" id="XP_007777691.1">
    <property type="nucleotide sequence ID" value="XM_007779501.1"/>
</dbReference>
<feature type="compositionally biased region" description="Basic and acidic residues" evidence="4">
    <location>
        <begin position="79"/>
        <end position="102"/>
    </location>
</feature>
<comment type="similarity">
    <text evidence="2">Belongs to the NRDE2 family.</text>
</comment>
<feature type="region of interest" description="Disordered" evidence="4">
    <location>
        <begin position="1"/>
        <end position="128"/>
    </location>
</feature>
<dbReference type="Pfam" id="PF08424">
    <property type="entry name" value="NRDE-2"/>
    <property type="match status" value="1"/>
</dbReference>
<dbReference type="OrthoDB" id="297219at2759"/>
<evidence type="ECO:0000313" key="6">
    <source>
        <dbReference type="Proteomes" id="UP000016924"/>
    </source>
</evidence>
<feature type="compositionally biased region" description="Basic and acidic residues" evidence="4">
    <location>
        <begin position="48"/>
        <end position="72"/>
    </location>
</feature>
<dbReference type="Proteomes" id="UP000016924">
    <property type="component" value="Unassembled WGS sequence"/>
</dbReference>
<protein>
    <recommendedName>
        <fullName evidence="7">DUF1740-domain-containing protein</fullName>
    </recommendedName>
</protein>
<keyword evidence="6" id="KW-1185">Reference proteome</keyword>
<accession>R7YKN4</accession>
<evidence type="ECO:0000256" key="1">
    <source>
        <dbReference type="ARBA" id="ARBA00004123"/>
    </source>
</evidence>
<feature type="compositionally biased region" description="Low complexity" evidence="4">
    <location>
        <begin position="292"/>
        <end position="303"/>
    </location>
</feature>
<dbReference type="HOGENOM" id="CLU_007550_0_0_1"/>
<proteinExistence type="inferred from homology"/>
<evidence type="ECO:0000256" key="3">
    <source>
        <dbReference type="ARBA" id="ARBA00023242"/>
    </source>
</evidence>
<name>R7YKN4_CONA1</name>
<dbReference type="STRING" id="1168221.R7YKN4"/>
<feature type="region of interest" description="Disordered" evidence="4">
    <location>
        <begin position="231"/>
        <end position="308"/>
    </location>
</feature>
<dbReference type="GO" id="GO:1902369">
    <property type="term" value="P:negative regulation of RNA catabolic process"/>
    <property type="evidence" value="ECO:0007669"/>
    <property type="project" value="TreeGrafter"/>
</dbReference>
<dbReference type="InterPro" id="IPR011990">
    <property type="entry name" value="TPR-like_helical_dom_sf"/>
</dbReference>
<organism evidence="5 6">
    <name type="scientific">Coniosporium apollinis (strain CBS 100218)</name>
    <name type="common">Rock-inhabiting black yeast</name>
    <dbReference type="NCBI Taxonomy" id="1168221"/>
    <lineage>
        <taxon>Eukaryota</taxon>
        <taxon>Fungi</taxon>
        <taxon>Dikarya</taxon>
        <taxon>Ascomycota</taxon>
        <taxon>Pezizomycotina</taxon>
        <taxon>Dothideomycetes</taxon>
        <taxon>Dothideomycetes incertae sedis</taxon>
        <taxon>Coniosporium</taxon>
    </lineage>
</organism>
<evidence type="ECO:0008006" key="7">
    <source>
        <dbReference type="Google" id="ProtNLM"/>
    </source>
</evidence>
<dbReference type="EMBL" id="JH767558">
    <property type="protein sequence ID" value="EON62374.1"/>
    <property type="molecule type" value="Genomic_DNA"/>
</dbReference>
<dbReference type="GO" id="GO:0071013">
    <property type="term" value="C:catalytic step 2 spliceosome"/>
    <property type="evidence" value="ECO:0007669"/>
    <property type="project" value="TreeGrafter"/>
</dbReference>
<dbReference type="eggNOG" id="KOG1972">
    <property type="taxonomic scope" value="Eukaryota"/>
</dbReference>
<dbReference type="AlphaFoldDB" id="R7YKN4"/>
<dbReference type="GeneID" id="19898907"/>